<feature type="non-terminal residue" evidence="2">
    <location>
        <position position="142"/>
    </location>
</feature>
<dbReference type="GO" id="GO:0016410">
    <property type="term" value="F:N-acyltransferase activity"/>
    <property type="evidence" value="ECO:0007669"/>
    <property type="project" value="TreeGrafter"/>
</dbReference>
<proteinExistence type="predicted"/>
<dbReference type="Pfam" id="PF13523">
    <property type="entry name" value="Acetyltransf_8"/>
    <property type="match status" value="1"/>
</dbReference>
<gene>
    <name evidence="2" type="ORF">LCGC14_2071180</name>
</gene>
<protein>
    <recommendedName>
        <fullName evidence="1">Acyltransferase MbtK/IucB-like conserved domain-containing protein</fullName>
    </recommendedName>
</protein>
<dbReference type="SUPFAM" id="SSF55729">
    <property type="entry name" value="Acyl-CoA N-acyltransferases (Nat)"/>
    <property type="match status" value="1"/>
</dbReference>
<dbReference type="InterPro" id="IPR016181">
    <property type="entry name" value="Acyl_CoA_acyltransferase"/>
</dbReference>
<reference evidence="2" key="1">
    <citation type="journal article" date="2015" name="Nature">
        <title>Complex archaea that bridge the gap between prokaryotes and eukaryotes.</title>
        <authorList>
            <person name="Spang A."/>
            <person name="Saw J.H."/>
            <person name="Jorgensen S.L."/>
            <person name="Zaremba-Niedzwiedzka K."/>
            <person name="Martijn J."/>
            <person name="Lind A.E."/>
            <person name="van Eijk R."/>
            <person name="Schleper C."/>
            <person name="Guy L."/>
            <person name="Ettema T.J."/>
        </authorList>
    </citation>
    <scope>NUCLEOTIDE SEQUENCE</scope>
</reference>
<sequence length="142" mass="16367">MPNTPPVFCQQFTDIAMLSLRPLNLAQDLALLHQWVTQPHAQFWGMQGFSLKQLQQEYQSLLARSDIYIGYANNTACFLVELYEPQLDEIGNHYPVKRGDIGMHILIAQSNNKVHGFTWSVFQLVMNFIFANDKNQRVIVEP</sequence>
<accession>A0A0F9F5R9</accession>
<dbReference type="InterPro" id="IPR019432">
    <property type="entry name" value="Acyltransferase_MbtK/IucB-like"/>
</dbReference>
<dbReference type="AlphaFoldDB" id="A0A0F9F5R9"/>
<dbReference type="EMBL" id="LAZR01024848">
    <property type="protein sequence ID" value="KKL73811.1"/>
    <property type="molecule type" value="Genomic_DNA"/>
</dbReference>
<dbReference type="PANTHER" id="PTHR31438:SF1">
    <property type="entry name" value="LYSINE N-ACYLTRANSFERASE C17G9.06C-RELATED"/>
    <property type="match status" value="1"/>
</dbReference>
<dbReference type="GO" id="GO:0019290">
    <property type="term" value="P:siderophore biosynthetic process"/>
    <property type="evidence" value="ECO:0007669"/>
    <property type="project" value="InterPro"/>
</dbReference>
<comment type="caution">
    <text evidence="2">The sequence shown here is derived from an EMBL/GenBank/DDBJ whole genome shotgun (WGS) entry which is preliminary data.</text>
</comment>
<dbReference type="SMART" id="SM01006">
    <property type="entry name" value="AlcB"/>
    <property type="match status" value="1"/>
</dbReference>
<evidence type="ECO:0000313" key="2">
    <source>
        <dbReference type="EMBL" id="KKL73811.1"/>
    </source>
</evidence>
<feature type="domain" description="Acyltransferase MbtK/IucB-like conserved" evidence="1">
    <location>
        <begin position="21"/>
        <end position="68"/>
    </location>
</feature>
<name>A0A0F9F5R9_9ZZZZ</name>
<dbReference type="PANTHER" id="PTHR31438">
    <property type="entry name" value="LYSINE N-ACYLTRANSFERASE C17G9.06C-RELATED"/>
    <property type="match status" value="1"/>
</dbReference>
<evidence type="ECO:0000259" key="1">
    <source>
        <dbReference type="SMART" id="SM01006"/>
    </source>
</evidence>
<organism evidence="2">
    <name type="scientific">marine sediment metagenome</name>
    <dbReference type="NCBI Taxonomy" id="412755"/>
    <lineage>
        <taxon>unclassified sequences</taxon>
        <taxon>metagenomes</taxon>
        <taxon>ecological metagenomes</taxon>
    </lineage>
</organism>
<dbReference type="Gene3D" id="3.40.630.30">
    <property type="match status" value="1"/>
</dbReference>